<dbReference type="HOGENOM" id="CLU_111016_2_0_10"/>
<dbReference type="EMBL" id="CP003345">
    <property type="protein sequence ID" value="AFM06340.1"/>
    <property type="molecule type" value="Genomic_DNA"/>
</dbReference>
<dbReference type="InterPro" id="IPR038418">
    <property type="entry name" value="6-PTP_synth/QueD_sf"/>
</dbReference>
<dbReference type="STRING" id="880071.Fleli_4042"/>
<keyword evidence="12" id="KW-1185">Reference proteome</keyword>
<dbReference type="PANTHER" id="PTHR12589">
    <property type="entry name" value="PYRUVOYL TETRAHYDROBIOPTERIN SYNTHASE"/>
    <property type="match status" value="1"/>
</dbReference>
<name>I4AQV5_BERLS</name>
<evidence type="ECO:0000256" key="3">
    <source>
        <dbReference type="ARBA" id="ARBA00008900"/>
    </source>
</evidence>
<evidence type="ECO:0000256" key="7">
    <source>
        <dbReference type="ARBA" id="ARBA00022833"/>
    </source>
</evidence>
<reference evidence="12" key="1">
    <citation type="submission" date="2012-06" db="EMBL/GenBank/DDBJ databases">
        <title>The complete genome of Flexibacter litoralis DSM 6794.</title>
        <authorList>
            <person name="Lucas S."/>
            <person name="Copeland A."/>
            <person name="Lapidus A."/>
            <person name="Glavina del Rio T."/>
            <person name="Dalin E."/>
            <person name="Tice H."/>
            <person name="Bruce D."/>
            <person name="Goodwin L."/>
            <person name="Pitluck S."/>
            <person name="Peters L."/>
            <person name="Ovchinnikova G."/>
            <person name="Lu M."/>
            <person name="Kyrpides N."/>
            <person name="Mavromatis K."/>
            <person name="Ivanova N."/>
            <person name="Brettin T."/>
            <person name="Detter J.C."/>
            <person name="Han C."/>
            <person name="Larimer F."/>
            <person name="Land M."/>
            <person name="Hauser L."/>
            <person name="Markowitz V."/>
            <person name="Cheng J.-F."/>
            <person name="Hugenholtz P."/>
            <person name="Woyke T."/>
            <person name="Wu D."/>
            <person name="Spring S."/>
            <person name="Lang E."/>
            <person name="Kopitz M."/>
            <person name="Brambilla E."/>
            <person name="Klenk H.-P."/>
            <person name="Eisen J.A."/>
        </authorList>
    </citation>
    <scope>NUCLEOTIDE SEQUENCE [LARGE SCALE GENOMIC DNA]</scope>
    <source>
        <strain evidence="12">ATCC 23117 / DSM 6794 / NBRC 15988 / NCIMB 1366 / Sio-4</strain>
    </source>
</reference>
<evidence type="ECO:0000256" key="9">
    <source>
        <dbReference type="ARBA" id="ARBA00031449"/>
    </source>
</evidence>
<dbReference type="KEGG" id="fli:Fleli_4042"/>
<protein>
    <recommendedName>
        <fullName evidence="5">6-carboxy-5,6,7,8-tetrahydropterin synthase</fullName>
        <ecNumber evidence="4">4.1.2.50</ecNumber>
    </recommendedName>
    <alternativeName>
        <fullName evidence="9">Queuosine biosynthesis protein QueD</fullName>
    </alternativeName>
</protein>
<evidence type="ECO:0000256" key="6">
    <source>
        <dbReference type="ARBA" id="ARBA00022723"/>
    </source>
</evidence>
<evidence type="ECO:0000256" key="5">
    <source>
        <dbReference type="ARBA" id="ARBA00018141"/>
    </source>
</evidence>
<gene>
    <name evidence="11" type="ordered locus">Fleli_4042</name>
</gene>
<evidence type="ECO:0000313" key="11">
    <source>
        <dbReference type="EMBL" id="AFM06340.1"/>
    </source>
</evidence>
<dbReference type="RefSeq" id="WP_014799763.1">
    <property type="nucleotide sequence ID" value="NC_018018.1"/>
</dbReference>
<evidence type="ECO:0000256" key="2">
    <source>
        <dbReference type="ARBA" id="ARBA00005061"/>
    </source>
</evidence>
<dbReference type="PANTHER" id="PTHR12589:SF7">
    <property type="entry name" value="6-PYRUVOYL TETRAHYDROBIOPTERIN SYNTHASE"/>
    <property type="match status" value="1"/>
</dbReference>
<comment type="similarity">
    <text evidence="3">Belongs to the PTPS family. QueD subfamily.</text>
</comment>
<comment type="catalytic activity">
    <reaction evidence="10">
        <text>7,8-dihydroneopterin 3'-triphosphate + H2O = 6-carboxy-5,6,7,8-tetrahydropterin + triphosphate + acetaldehyde + 2 H(+)</text>
        <dbReference type="Rhea" id="RHEA:27966"/>
        <dbReference type="ChEBI" id="CHEBI:15343"/>
        <dbReference type="ChEBI" id="CHEBI:15377"/>
        <dbReference type="ChEBI" id="CHEBI:15378"/>
        <dbReference type="ChEBI" id="CHEBI:18036"/>
        <dbReference type="ChEBI" id="CHEBI:58462"/>
        <dbReference type="ChEBI" id="CHEBI:61032"/>
        <dbReference type="EC" id="4.1.2.50"/>
    </reaction>
</comment>
<dbReference type="Proteomes" id="UP000006054">
    <property type="component" value="Chromosome"/>
</dbReference>
<dbReference type="Gene3D" id="3.30.479.10">
    <property type="entry name" value="6-pyruvoyl tetrahydropterin synthase/QueD"/>
    <property type="match status" value="1"/>
</dbReference>
<dbReference type="PATRIC" id="fig|880071.3.peg.4044"/>
<dbReference type="Pfam" id="PF01242">
    <property type="entry name" value="PTPS"/>
    <property type="match status" value="1"/>
</dbReference>
<organism evidence="11 12">
    <name type="scientific">Bernardetia litoralis (strain ATCC 23117 / DSM 6794 / NBRC 15988 / NCIMB 1366 / Fx l1 / Sio-4)</name>
    <name type="common">Flexibacter litoralis</name>
    <dbReference type="NCBI Taxonomy" id="880071"/>
    <lineage>
        <taxon>Bacteria</taxon>
        <taxon>Pseudomonadati</taxon>
        <taxon>Bacteroidota</taxon>
        <taxon>Cytophagia</taxon>
        <taxon>Cytophagales</taxon>
        <taxon>Bernardetiaceae</taxon>
        <taxon>Bernardetia</taxon>
    </lineage>
</organism>
<keyword evidence="6" id="KW-0479">Metal-binding</keyword>
<evidence type="ECO:0000313" key="12">
    <source>
        <dbReference type="Proteomes" id="UP000006054"/>
    </source>
</evidence>
<dbReference type="SUPFAM" id="SSF55620">
    <property type="entry name" value="Tetrahydrobiopterin biosynthesis enzymes-like"/>
    <property type="match status" value="1"/>
</dbReference>
<accession>I4AQV5</accession>
<dbReference type="OrthoDB" id="9804698at2"/>
<sequence length="141" mass="16499">MVYLCRKEYFCASHRLFNPAWSDEKNEEEFGICSNQYFHGHNFELIVKVKGKINPNTGCVLDLKKLGKLIRTEIIDKVDHKNLNIQVDFLKGKIPSCEIVIMEFWKILAPKILELSEKNAVLHSLTLFETEKNYVEYFGEE</sequence>
<dbReference type="GO" id="GO:0070497">
    <property type="term" value="F:6-carboxytetrahydropterin synthase activity"/>
    <property type="evidence" value="ECO:0007669"/>
    <property type="project" value="UniProtKB-EC"/>
</dbReference>
<comment type="pathway">
    <text evidence="2">Purine metabolism; 7-cyano-7-deazaguanine biosynthesis.</text>
</comment>
<comment type="cofactor">
    <cofactor evidence="1">
        <name>Zn(2+)</name>
        <dbReference type="ChEBI" id="CHEBI:29105"/>
    </cofactor>
</comment>
<dbReference type="AlphaFoldDB" id="I4AQV5"/>
<evidence type="ECO:0000256" key="10">
    <source>
        <dbReference type="ARBA" id="ARBA00048807"/>
    </source>
</evidence>
<dbReference type="GO" id="GO:0046872">
    <property type="term" value="F:metal ion binding"/>
    <property type="evidence" value="ECO:0007669"/>
    <property type="project" value="UniProtKB-KW"/>
</dbReference>
<evidence type="ECO:0000256" key="1">
    <source>
        <dbReference type="ARBA" id="ARBA00001947"/>
    </source>
</evidence>
<evidence type="ECO:0000256" key="8">
    <source>
        <dbReference type="ARBA" id="ARBA00023239"/>
    </source>
</evidence>
<keyword evidence="8" id="KW-0456">Lyase</keyword>
<evidence type="ECO:0000256" key="4">
    <source>
        <dbReference type="ARBA" id="ARBA00012982"/>
    </source>
</evidence>
<proteinExistence type="inferred from homology"/>
<dbReference type="EC" id="4.1.2.50" evidence="4"/>
<dbReference type="UniPathway" id="UPA00391"/>
<keyword evidence="7" id="KW-0862">Zinc</keyword>
<dbReference type="eggNOG" id="COG0720">
    <property type="taxonomic scope" value="Bacteria"/>
</dbReference>
<dbReference type="InterPro" id="IPR007115">
    <property type="entry name" value="6-PTP_synth/QueD"/>
</dbReference>